<evidence type="ECO:0000256" key="1">
    <source>
        <dbReference type="ARBA" id="ARBA00004241"/>
    </source>
</evidence>
<dbReference type="InterPro" id="IPR046346">
    <property type="entry name" value="Aminoacid_DH-like_N_sf"/>
</dbReference>
<dbReference type="AlphaFoldDB" id="A0A4Y8WQW4"/>
<comment type="subcellular location">
    <subcellularLocation>
        <location evidence="1">Cell surface</location>
    </subcellularLocation>
</comment>
<dbReference type="GO" id="GO:0009986">
    <property type="term" value="C:cell surface"/>
    <property type="evidence" value="ECO:0007669"/>
    <property type="project" value="UniProtKB-SubCell"/>
</dbReference>
<evidence type="ECO:0000256" key="4">
    <source>
        <dbReference type="ARBA" id="ARBA00023002"/>
    </source>
</evidence>
<comment type="caution">
    <text evidence="11">The sequence shown here is derived from an EMBL/GenBank/DDBJ whole genome shotgun (WGS) entry which is preliminary data.</text>
</comment>
<dbReference type="InterPro" id="IPR050724">
    <property type="entry name" value="Glu_Leu_Phe_Val_DH"/>
</dbReference>
<dbReference type="NCBIfam" id="NF010633">
    <property type="entry name" value="PRK14030.1"/>
    <property type="match status" value="1"/>
</dbReference>
<dbReference type="RefSeq" id="WP_018358523.1">
    <property type="nucleotide sequence ID" value="NZ_CP197400.1"/>
</dbReference>
<dbReference type="InterPro" id="IPR006095">
    <property type="entry name" value="Glu/Leu/Phe/Val/Trp_DH"/>
</dbReference>
<dbReference type="Gene3D" id="1.10.285.10">
    <property type="entry name" value="Glutamate Dehydrogenase, chain A, domain 3"/>
    <property type="match status" value="2"/>
</dbReference>
<keyword evidence="4 8" id="KW-0560">Oxidoreductase</keyword>
<dbReference type="GO" id="GO:0004352">
    <property type="term" value="F:glutamate dehydrogenase (NAD+) activity"/>
    <property type="evidence" value="ECO:0007669"/>
    <property type="project" value="UniProtKB-EC"/>
</dbReference>
<dbReference type="PANTHER" id="PTHR43571:SF1">
    <property type="entry name" value="NADP-SPECIFIC GLUTAMATE DEHYDROGENASE 1-RELATED"/>
    <property type="match status" value="1"/>
</dbReference>
<accession>A0A4Y8WQW4</accession>
<evidence type="ECO:0000313" key="11">
    <source>
        <dbReference type="EMBL" id="TFH96616.1"/>
    </source>
</evidence>
<dbReference type="PRINTS" id="PR00082">
    <property type="entry name" value="GLFDHDRGNASE"/>
</dbReference>
<dbReference type="Gene3D" id="3.40.50.10860">
    <property type="entry name" value="Leucine Dehydrogenase, chain A, domain 1"/>
    <property type="match status" value="1"/>
</dbReference>
<evidence type="ECO:0000256" key="2">
    <source>
        <dbReference type="ARBA" id="ARBA00006382"/>
    </source>
</evidence>
<dbReference type="InterPro" id="IPR014362">
    <property type="entry name" value="Glu_DH"/>
</dbReference>
<dbReference type="InterPro" id="IPR036291">
    <property type="entry name" value="NAD(P)-bd_dom_sf"/>
</dbReference>
<dbReference type="CDD" id="cd05313">
    <property type="entry name" value="NAD_bind_2_Glu_DH"/>
    <property type="match status" value="1"/>
</dbReference>
<evidence type="ECO:0000256" key="7">
    <source>
        <dbReference type="ARBA" id="ARBA00059819"/>
    </source>
</evidence>
<dbReference type="InterPro" id="IPR006096">
    <property type="entry name" value="Glu/Leu/Phe/Val/Trp_DH_C"/>
</dbReference>
<evidence type="ECO:0000259" key="10">
    <source>
        <dbReference type="SMART" id="SM00839"/>
    </source>
</evidence>
<evidence type="ECO:0000256" key="8">
    <source>
        <dbReference type="PIRNR" id="PIRNR000185"/>
    </source>
</evidence>
<keyword evidence="12" id="KW-1185">Reference proteome</keyword>
<evidence type="ECO:0000256" key="9">
    <source>
        <dbReference type="RuleBase" id="RU004417"/>
    </source>
</evidence>
<dbReference type="NCBIfam" id="NF006929">
    <property type="entry name" value="PRK09414.1"/>
    <property type="match status" value="1"/>
</dbReference>
<gene>
    <name evidence="11" type="ORF">E4P47_02025</name>
</gene>
<dbReference type="Pfam" id="PF02812">
    <property type="entry name" value="ELFV_dehydrog_N"/>
    <property type="match status" value="1"/>
</dbReference>
<comment type="catalytic activity">
    <reaction evidence="6">
        <text>L-glutamate + NAD(+) + H2O = 2-oxoglutarate + NH4(+) + NADH + H(+)</text>
        <dbReference type="Rhea" id="RHEA:15133"/>
        <dbReference type="ChEBI" id="CHEBI:15377"/>
        <dbReference type="ChEBI" id="CHEBI:15378"/>
        <dbReference type="ChEBI" id="CHEBI:16810"/>
        <dbReference type="ChEBI" id="CHEBI:28938"/>
        <dbReference type="ChEBI" id="CHEBI:29985"/>
        <dbReference type="ChEBI" id="CHEBI:57540"/>
        <dbReference type="ChEBI" id="CHEBI:57945"/>
        <dbReference type="EC" id="1.4.1.2"/>
    </reaction>
</comment>
<dbReference type="Pfam" id="PF00208">
    <property type="entry name" value="ELFV_dehydrog"/>
    <property type="match status" value="1"/>
</dbReference>
<comment type="subunit">
    <text evidence="3">Homohexamer.</text>
</comment>
<dbReference type="InterPro" id="IPR033922">
    <property type="entry name" value="NAD_bind_Glu_DH"/>
</dbReference>
<dbReference type="OrthoDB" id="9803297at2"/>
<dbReference type="PANTHER" id="PTHR43571">
    <property type="entry name" value="NADP-SPECIFIC GLUTAMATE DEHYDROGENASE 1-RELATED"/>
    <property type="match status" value="1"/>
</dbReference>
<evidence type="ECO:0000313" key="12">
    <source>
        <dbReference type="Proteomes" id="UP000297225"/>
    </source>
</evidence>
<dbReference type="FunFam" id="1.10.285.10:FF:000001">
    <property type="entry name" value="Glutamate dehydrogenase"/>
    <property type="match status" value="1"/>
</dbReference>
<dbReference type="Gene3D" id="3.40.50.720">
    <property type="entry name" value="NAD(P)-binding Rossmann-like Domain"/>
    <property type="match status" value="1"/>
</dbReference>
<evidence type="ECO:0000256" key="6">
    <source>
        <dbReference type="ARBA" id="ARBA00047898"/>
    </source>
</evidence>
<dbReference type="GeneID" id="66796787"/>
<dbReference type="InterPro" id="IPR033524">
    <property type="entry name" value="Glu/Leu/Phe/Val_DH_AS"/>
</dbReference>
<feature type="domain" description="Glutamate/phenylalanine/leucine/valine/L-tryptophan dehydrogenase C-terminal" evidence="10">
    <location>
        <begin position="201"/>
        <end position="445"/>
    </location>
</feature>
<reference evidence="11 12" key="1">
    <citation type="submission" date="2019-03" db="EMBL/GenBank/DDBJ databases">
        <title>Porphyromonas levii Isolated from the Uterus of Dairy Cows.</title>
        <authorList>
            <person name="Francis A.M."/>
        </authorList>
    </citation>
    <scope>NUCLEOTIDE SEQUENCE [LARGE SCALE GENOMIC DNA]</scope>
    <source>
        <strain evidence="11 12">AF5678</strain>
    </source>
</reference>
<dbReference type="SUPFAM" id="SSF53223">
    <property type="entry name" value="Aminoacid dehydrogenase-like, N-terminal domain"/>
    <property type="match status" value="1"/>
</dbReference>
<keyword evidence="5" id="KW-0520">NAD</keyword>
<dbReference type="FunFam" id="3.40.50.10860:FF:000002">
    <property type="entry name" value="Glutamate dehydrogenase"/>
    <property type="match status" value="1"/>
</dbReference>
<comment type="function">
    <text evidence="7">Probably involved in degradation rather than biosynthesis of glutamate.</text>
</comment>
<organism evidence="11 12">
    <name type="scientific">Porphyromonas levii</name>
    <dbReference type="NCBI Taxonomy" id="28114"/>
    <lineage>
        <taxon>Bacteria</taxon>
        <taxon>Pseudomonadati</taxon>
        <taxon>Bacteroidota</taxon>
        <taxon>Bacteroidia</taxon>
        <taxon>Bacteroidales</taxon>
        <taxon>Porphyromonadaceae</taxon>
        <taxon>Porphyromonas</taxon>
    </lineage>
</organism>
<evidence type="ECO:0000256" key="5">
    <source>
        <dbReference type="ARBA" id="ARBA00023027"/>
    </source>
</evidence>
<comment type="similarity">
    <text evidence="2 8 9">Belongs to the Glu/Leu/Phe/Val dehydrogenases family.</text>
</comment>
<dbReference type="PROSITE" id="PS00074">
    <property type="entry name" value="GLFV_DEHYDROGENASE"/>
    <property type="match status" value="1"/>
</dbReference>
<dbReference type="GO" id="GO:0006537">
    <property type="term" value="P:glutamate biosynthetic process"/>
    <property type="evidence" value="ECO:0007669"/>
    <property type="project" value="UniProtKB-ARBA"/>
</dbReference>
<dbReference type="Proteomes" id="UP000297225">
    <property type="component" value="Unassembled WGS sequence"/>
</dbReference>
<dbReference type="EMBL" id="SPNC01000016">
    <property type="protein sequence ID" value="TFH96616.1"/>
    <property type="molecule type" value="Genomic_DNA"/>
</dbReference>
<protein>
    <recommendedName>
        <fullName evidence="8">Glutamate dehydrogenase</fullName>
    </recommendedName>
</protein>
<dbReference type="GO" id="GO:0004354">
    <property type="term" value="F:glutamate dehydrogenase (NADP+) activity"/>
    <property type="evidence" value="ECO:0007669"/>
    <property type="project" value="TreeGrafter"/>
</dbReference>
<dbReference type="GO" id="GO:0005829">
    <property type="term" value="C:cytosol"/>
    <property type="evidence" value="ECO:0007669"/>
    <property type="project" value="TreeGrafter"/>
</dbReference>
<dbReference type="STRING" id="1122973.GCA_000379925_01283"/>
<dbReference type="SUPFAM" id="SSF51735">
    <property type="entry name" value="NAD(P)-binding Rossmann-fold domains"/>
    <property type="match status" value="1"/>
</dbReference>
<evidence type="ECO:0000256" key="3">
    <source>
        <dbReference type="ARBA" id="ARBA00011643"/>
    </source>
</evidence>
<dbReference type="InterPro" id="IPR006097">
    <property type="entry name" value="Glu/Leu/Phe/Val/Trp_DH_dimer"/>
</dbReference>
<dbReference type="SMART" id="SM00839">
    <property type="entry name" value="ELFV_dehydrog"/>
    <property type="match status" value="1"/>
</dbReference>
<dbReference type="PIRSF" id="PIRSF000185">
    <property type="entry name" value="Glu_DH"/>
    <property type="match status" value="1"/>
</dbReference>
<sequence length="447" mass="48859">MKTAEIIKNLEAKHPGESEFIQAVQEVLESIEELYNQHPEYEKNKIVERMVEPDRIFTFRVNWVDDKGDVQTNIGYRVQFNSAIGPYKGGLRFHKAVTPSMLKFLGFEQTFKNALTTLPMGGGKGGSDFDPVGKSEAEIMRFCQAFMLELVNCIGPDQDIPAGDVGVGSREIGFMNGMYQKLTRQYHTGVLTGKGMTWGGSEFRPEATGFGALYFTEHLLAKAGKDIKGKKVAVSGFGNVAWGAAMKATELGGKVVAISGPDGVCEIPNGITKEMIDYMPVMRSSNRNKVQDMADKFPEATKFTPGKKAWSVPCDIALPCAFQNELNGDDAKELKANGCWCCCEVSNMGCTPEAIHFFQNSGMLFAPGKAVNAGGVATSGLEMTQNAAHLNWPAEEVNEKLHWIMEKIHEQCVKYGTQPDGSVDYVKGANIAGFMKVAQAMLEQGVI</sequence>
<proteinExistence type="inferred from homology"/>
<name>A0A4Y8WQW4_9PORP</name>
<dbReference type="FunFam" id="3.40.50.720:FF:000030">
    <property type="entry name" value="Glutamate dehydrogenase"/>
    <property type="match status" value="1"/>
</dbReference>